<dbReference type="GO" id="GO:0016651">
    <property type="term" value="F:oxidoreductase activity, acting on NAD(P)H"/>
    <property type="evidence" value="ECO:0007669"/>
    <property type="project" value="InterPro"/>
</dbReference>
<dbReference type="STRING" id="1884261.A0A5C3Q047"/>
<dbReference type="AlphaFoldDB" id="A0A5C3Q047"/>
<accession>A0A5C3Q047</accession>
<dbReference type="EMBL" id="ML178882">
    <property type="protein sequence ID" value="TFK95494.1"/>
    <property type="molecule type" value="Genomic_DNA"/>
</dbReference>
<dbReference type="InterPro" id="IPR011032">
    <property type="entry name" value="GroES-like_sf"/>
</dbReference>
<dbReference type="InterPro" id="IPR036291">
    <property type="entry name" value="NAD(P)-bd_dom_sf"/>
</dbReference>
<evidence type="ECO:0000313" key="2">
    <source>
        <dbReference type="EMBL" id="TFK95494.1"/>
    </source>
</evidence>
<sequence length="363" mass="39476">MSNPDVPSKIQALVTQGNGEAKVKEIKFDATKLEAHEVLIKVQTVGLNPTDWKSVNMTKRSNVVVGCDAAGDVVAVGSDYTSKFKVGDRVAGFTAGCSQDHNGAFAEYVRLDSVSLFRLPKEMSYEEGASLPIPHLTAVQSLYVRLGLPTPLQHAQSRASPGTILIWGGSSATGHHAIQLARLSGLQVIATASPQAFTELENIGASFVFDYKDEDVVNKIRKAAGEPGVQFVLDTISEKGTTEKAIDAVGPKGGKVVHLLPVGDEIRNRRADVQVIHTLLYQLIGPMWSFPFLPDDQPPVRSYLEHDWVHLTKGWRNGLGAGSLKPQRIRKLEPGFDGILAGMKQMREGSYGREKLVGFVRKQ</sequence>
<organism evidence="2 3">
    <name type="scientific">Pterulicium gracile</name>
    <dbReference type="NCBI Taxonomy" id="1884261"/>
    <lineage>
        <taxon>Eukaryota</taxon>
        <taxon>Fungi</taxon>
        <taxon>Dikarya</taxon>
        <taxon>Basidiomycota</taxon>
        <taxon>Agaricomycotina</taxon>
        <taxon>Agaricomycetes</taxon>
        <taxon>Agaricomycetidae</taxon>
        <taxon>Agaricales</taxon>
        <taxon>Pleurotineae</taxon>
        <taxon>Pterulaceae</taxon>
        <taxon>Pterulicium</taxon>
    </lineage>
</organism>
<reference evidence="2 3" key="1">
    <citation type="journal article" date="2019" name="Nat. Ecol. Evol.">
        <title>Megaphylogeny resolves global patterns of mushroom evolution.</title>
        <authorList>
            <person name="Varga T."/>
            <person name="Krizsan K."/>
            <person name="Foldi C."/>
            <person name="Dima B."/>
            <person name="Sanchez-Garcia M."/>
            <person name="Sanchez-Ramirez S."/>
            <person name="Szollosi G.J."/>
            <person name="Szarkandi J.G."/>
            <person name="Papp V."/>
            <person name="Albert L."/>
            <person name="Andreopoulos W."/>
            <person name="Angelini C."/>
            <person name="Antonin V."/>
            <person name="Barry K.W."/>
            <person name="Bougher N.L."/>
            <person name="Buchanan P."/>
            <person name="Buyck B."/>
            <person name="Bense V."/>
            <person name="Catcheside P."/>
            <person name="Chovatia M."/>
            <person name="Cooper J."/>
            <person name="Damon W."/>
            <person name="Desjardin D."/>
            <person name="Finy P."/>
            <person name="Geml J."/>
            <person name="Haridas S."/>
            <person name="Hughes K."/>
            <person name="Justo A."/>
            <person name="Karasinski D."/>
            <person name="Kautmanova I."/>
            <person name="Kiss B."/>
            <person name="Kocsube S."/>
            <person name="Kotiranta H."/>
            <person name="LaButti K.M."/>
            <person name="Lechner B.E."/>
            <person name="Liimatainen K."/>
            <person name="Lipzen A."/>
            <person name="Lukacs Z."/>
            <person name="Mihaltcheva S."/>
            <person name="Morgado L.N."/>
            <person name="Niskanen T."/>
            <person name="Noordeloos M.E."/>
            <person name="Ohm R.A."/>
            <person name="Ortiz-Santana B."/>
            <person name="Ovrebo C."/>
            <person name="Racz N."/>
            <person name="Riley R."/>
            <person name="Savchenko A."/>
            <person name="Shiryaev A."/>
            <person name="Soop K."/>
            <person name="Spirin V."/>
            <person name="Szebenyi C."/>
            <person name="Tomsovsky M."/>
            <person name="Tulloss R.E."/>
            <person name="Uehling J."/>
            <person name="Grigoriev I.V."/>
            <person name="Vagvolgyi C."/>
            <person name="Papp T."/>
            <person name="Martin F.M."/>
            <person name="Miettinen O."/>
            <person name="Hibbett D.S."/>
            <person name="Nagy L.G."/>
        </authorList>
    </citation>
    <scope>NUCLEOTIDE SEQUENCE [LARGE SCALE GENOMIC DNA]</scope>
    <source>
        <strain evidence="2 3">CBS 309.79</strain>
    </source>
</reference>
<feature type="domain" description="Enoyl reductase (ER)" evidence="1">
    <location>
        <begin position="17"/>
        <end position="351"/>
    </location>
</feature>
<dbReference type="SUPFAM" id="SSF51735">
    <property type="entry name" value="NAD(P)-binding Rossmann-fold domains"/>
    <property type="match status" value="1"/>
</dbReference>
<evidence type="ECO:0000313" key="3">
    <source>
        <dbReference type="Proteomes" id="UP000305067"/>
    </source>
</evidence>
<dbReference type="CDD" id="cd08249">
    <property type="entry name" value="enoyl_reductase_like"/>
    <property type="match status" value="1"/>
</dbReference>
<dbReference type="InterPro" id="IPR013149">
    <property type="entry name" value="ADH-like_C"/>
</dbReference>
<dbReference type="Proteomes" id="UP000305067">
    <property type="component" value="Unassembled WGS sequence"/>
</dbReference>
<dbReference type="PANTHER" id="PTHR45348">
    <property type="entry name" value="HYPOTHETICAL OXIDOREDUCTASE (EUROFUNG)"/>
    <property type="match status" value="1"/>
</dbReference>
<dbReference type="Pfam" id="PF08240">
    <property type="entry name" value="ADH_N"/>
    <property type="match status" value="1"/>
</dbReference>
<dbReference type="Gene3D" id="3.40.50.720">
    <property type="entry name" value="NAD(P)-binding Rossmann-like Domain"/>
    <property type="match status" value="1"/>
</dbReference>
<keyword evidence="3" id="KW-1185">Reference proteome</keyword>
<gene>
    <name evidence="2" type="ORF">BDV98DRAFT_537644</name>
</gene>
<dbReference type="Gene3D" id="3.90.180.10">
    <property type="entry name" value="Medium-chain alcohol dehydrogenases, catalytic domain"/>
    <property type="match status" value="1"/>
</dbReference>
<dbReference type="SUPFAM" id="SSF50129">
    <property type="entry name" value="GroES-like"/>
    <property type="match status" value="1"/>
</dbReference>
<dbReference type="PANTHER" id="PTHR45348:SF2">
    <property type="entry name" value="ZINC-TYPE ALCOHOL DEHYDROGENASE-LIKE PROTEIN C2E1P3.01"/>
    <property type="match status" value="1"/>
</dbReference>
<evidence type="ECO:0000259" key="1">
    <source>
        <dbReference type="SMART" id="SM00829"/>
    </source>
</evidence>
<dbReference type="OrthoDB" id="10257049at2759"/>
<dbReference type="Pfam" id="PF00107">
    <property type="entry name" value="ADH_zinc_N"/>
    <property type="match status" value="1"/>
</dbReference>
<dbReference type="InterPro" id="IPR013154">
    <property type="entry name" value="ADH-like_N"/>
</dbReference>
<dbReference type="SMART" id="SM00829">
    <property type="entry name" value="PKS_ER"/>
    <property type="match status" value="1"/>
</dbReference>
<proteinExistence type="predicted"/>
<protein>
    <submittedName>
        <fullName evidence="2">Chaperonin 10-like protein</fullName>
    </submittedName>
</protein>
<name>A0A5C3Q047_9AGAR</name>
<dbReference type="InterPro" id="IPR020843">
    <property type="entry name" value="ER"/>
</dbReference>
<dbReference type="InterPro" id="IPR047122">
    <property type="entry name" value="Trans-enoyl_RdTase-like"/>
</dbReference>